<keyword evidence="6" id="KW-0675">Receptor</keyword>
<feature type="transmembrane region" description="Helical" evidence="9">
    <location>
        <begin position="1044"/>
        <end position="1064"/>
    </location>
</feature>
<dbReference type="EMBL" id="ABJB010302899">
    <property type="status" value="NOT_ANNOTATED_CDS"/>
    <property type="molecule type" value="Genomic_DNA"/>
</dbReference>
<dbReference type="VEuPathDB" id="VectorBase:ISCW001054"/>
<feature type="transmembrane region" description="Helical" evidence="9">
    <location>
        <begin position="1005"/>
        <end position="1024"/>
    </location>
</feature>
<reference evidence="12" key="2">
    <citation type="submission" date="2020-05" db="UniProtKB">
        <authorList>
            <consortium name="EnsemblMetazoa"/>
        </authorList>
    </citation>
    <scope>IDENTIFICATION</scope>
    <source>
        <strain evidence="12">wikel</strain>
    </source>
</reference>
<dbReference type="FunFam" id="1.20.1640.10:FF:000029">
    <property type="entry name" value="Putative Patched sphingolipid transporter"/>
    <property type="match status" value="1"/>
</dbReference>
<feature type="transmembrane region" description="Helical" evidence="9">
    <location>
        <begin position="405"/>
        <end position="429"/>
    </location>
</feature>
<dbReference type="AlphaFoldDB" id="B7P4P1"/>
<dbReference type="GO" id="GO:0005119">
    <property type="term" value="F:smoothened binding"/>
    <property type="evidence" value="ECO:0000318"/>
    <property type="project" value="GO_Central"/>
</dbReference>
<dbReference type="PANTHER" id="PTHR46022:SF1">
    <property type="entry name" value="PROTEIN PATCHED"/>
    <property type="match status" value="1"/>
</dbReference>
<dbReference type="EMBL" id="ABJB010409115">
    <property type="status" value="NOT_ANNOTATED_CDS"/>
    <property type="molecule type" value="Genomic_DNA"/>
</dbReference>
<dbReference type="PANTHER" id="PTHR46022">
    <property type="entry name" value="PROTEIN PATCHED"/>
    <property type="match status" value="1"/>
</dbReference>
<reference evidence="11 13" key="1">
    <citation type="submission" date="2008-03" db="EMBL/GenBank/DDBJ databases">
        <title>Annotation of Ixodes scapularis.</title>
        <authorList>
            <consortium name="Ixodes scapularis Genome Project Consortium"/>
            <person name="Caler E."/>
            <person name="Hannick L.I."/>
            <person name="Bidwell S."/>
            <person name="Joardar V."/>
            <person name="Thiagarajan M."/>
            <person name="Amedeo P."/>
            <person name="Galinsky K.J."/>
            <person name="Schobel S."/>
            <person name="Inman J."/>
            <person name="Hostetler J."/>
            <person name="Miller J."/>
            <person name="Hammond M."/>
            <person name="Megy K."/>
            <person name="Lawson D."/>
            <person name="Kodira C."/>
            <person name="Sutton G."/>
            <person name="Meyer J."/>
            <person name="Hill C.A."/>
            <person name="Birren B."/>
            <person name="Nene V."/>
            <person name="Collins F."/>
            <person name="Alarcon-Chaidez F."/>
            <person name="Wikel S."/>
            <person name="Strausberg R."/>
        </authorList>
    </citation>
    <scope>NUCLEOTIDE SEQUENCE [LARGE SCALE GENOMIC DNA]</scope>
    <source>
        <strain evidence="13">Wikel</strain>
    </source>
</reference>
<dbReference type="InterPro" id="IPR004766">
    <property type="entry name" value="TM_rcpt_patched"/>
</dbReference>
<name>B7P4P1_IXOSC</name>
<evidence type="ECO:0000256" key="5">
    <source>
        <dbReference type="ARBA" id="ARBA00023136"/>
    </source>
</evidence>
<dbReference type="Gene3D" id="1.20.1640.10">
    <property type="entry name" value="Multidrug efflux transporter AcrB transmembrane domain"/>
    <property type="match status" value="2"/>
</dbReference>
<dbReference type="STRING" id="6945.B7P4P1"/>
<dbReference type="Pfam" id="PF12349">
    <property type="entry name" value="Sterol-sensing"/>
    <property type="match status" value="1"/>
</dbReference>
<dbReference type="FunCoup" id="B7P4P1">
    <property type="interactions" value="138"/>
</dbReference>
<keyword evidence="7" id="KW-0325">Glycoprotein</keyword>
<feature type="transmembrane region" description="Helical" evidence="9">
    <location>
        <begin position="441"/>
        <end position="458"/>
    </location>
</feature>
<dbReference type="PaxDb" id="6945-B7P4P1"/>
<dbReference type="InterPro" id="IPR053958">
    <property type="entry name" value="HMGCR/SNAP/NPC1-like_SSD"/>
</dbReference>
<dbReference type="GO" id="GO:0008158">
    <property type="term" value="F:hedgehog receptor activity"/>
    <property type="evidence" value="ECO:0000318"/>
    <property type="project" value="GO_Central"/>
</dbReference>
<dbReference type="EMBL" id="ABJB010156910">
    <property type="status" value="NOT_ANNOTATED_CDS"/>
    <property type="molecule type" value="Genomic_DNA"/>
</dbReference>
<accession>B7P4P1</accession>
<feature type="transmembrane region" description="Helical" evidence="9">
    <location>
        <begin position="508"/>
        <end position="533"/>
    </location>
</feature>
<dbReference type="EMBL" id="ABJB010091783">
    <property type="status" value="NOT_ANNOTATED_CDS"/>
    <property type="molecule type" value="Genomic_DNA"/>
</dbReference>
<dbReference type="VEuPathDB" id="VectorBase:ISCP_008197"/>
<dbReference type="EMBL" id="ABJB011116895">
    <property type="status" value="NOT_ANNOTATED_CDS"/>
    <property type="molecule type" value="Genomic_DNA"/>
</dbReference>
<feature type="transmembrane region" description="Helical" evidence="9">
    <location>
        <begin position="377"/>
        <end position="393"/>
    </location>
</feature>
<protein>
    <submittedName>
        <fullName evidence="11 12">Patched-2 protein, putative</fullName>
    </submittedName>
</protein>
<feature type="compositionally biased region" description="Gly residues" evidence="8">
    <location>
        <begin position="1138"/>
        <end position="1149"/>
    </location>
</feature>
<dbReference type="EMBL" id="DS636620">
    <property type="protein sequence ID" value="EEC01563.1"/>
    <property type="molecule type" value="Genomic_DNA"/>
</dbReference>
<evidence type="ECO:0000256" key="2">
    <source>
        <dbReference type="ARBA" id="ARBA00005585"/>
    </source>
</evidence>
<evidence type="ECO:0000256" key="6">
    <source>
        <dbReference type="ARBA" id="ARBA00023170"/>
    </source>
</evidence>
<dbReference type="SUPFAM" id="SSF82866">
    <property type="entry name" value="Multidrug efflux transporter AcrB transmembrane domain"/>
    <property type="match status" value="2"/>
</dbReference>
<evidence type="ECO:0000313" key="12">
    <source>
        <dbReference type="EnsemblMetazoa" id="ISCW001054-PA"/>
    </source>
</evidence>
<comment type="similarity">
    <text evidence="2">Belongs to the patched family.</text>
</comment>
<dbReference type="EMBL" id="ABJB011123418">
    <property type="status" value="NOT_ANNOTATED_CDS"/>
    <property type="molecule type" value="Genomic_DNA"/>
</dbReference>
<feature type="transmembrane region" description="Helical" evidence="9">
    <location>
        <begin position="479"/>
        <end position="502"/>
    </location>
</feature>
<evidence type="ECO:0000313" key="11">
    <source>
        <dbReference type="EMBL" id="EEC01563.1"/>
    </source>
</evidence>
<sequence>SQGRASGARWSLELRSRVQLQLLQLGRFVDRNAGKVLFVGLLVVASFCVGLKSAHLELDVNNLWVQRGGRLEREQAYVRATLGDGVGTSSQLVIQTSPGGRDLLRQPQPLLAHLDALRRATAVTVDMFDVTWRLKDVCYAPNFPVFDEHYIDAMLEKLLPCVITTPLDCFWEGSKIMGPEGLGSGVQWTDLNPQKLVSDLKKVDNFRSSFPFDTFQHFMKRAGITTAYQEKPCLNPADPRCPKTAPNKQSGRPPDIGAELTGGCYGFATNFMHWPEDLIVGGCFSRCVCSAEALQSVVQLMAERDMYQYWKGHYRMVQLDWSIDKARAVLEAWQRNDDMVQTNLAPTNLSFLFSIQCTPAGLPETLHDFSEVNPTRVPLGCLLMMGYAWVVLWRPLDPPGSRGLLGALGVLLAVGAVGAGLGLCALLGLPFNAATTRVLPFLALGLGLDNLFLLAHAYEDAAKARIPPQERTGQVLKCVGTSVLLVWASTVGGFVAAALIPVPALRAFVFQAALLHTFAVAAMLLLFPAAVSVDLRRRRRSHRLCCWCGGSPCLPDSQGWCKTYTDRTKRQTDTVLRESTSLHKSSHQGRLTCCCMLVRTTDMILSATSKITKIQEMTCCMCHPFADGPRDKMAAVSEDLLPKPNNPLQQWRRWSLSYFVSYYYAPFLQQTPIKVLTVLGLASLLSASAWGALRADEGLALSEVVPGGSQEQAFLRAQGRYFGFFHMFAVTRGNFEYPTKQRLLLEYHEAFTSVEHVIKNDDGGLPDFWLTLFRDWLLELQAAFDQDWEGGCITREQWFPNASDEGVLAYKLLVQTGRVDNPIDKTLVLKGRLVDAEGLVNPKGFYNYLSAWASNDALAYAASQANLRPEPRQWVHSREDVELRVPKSAPLAYAQMPFYLRGLRSSGEVSRALESVWALCGRFEARGLPNFPSGAPFAFWEHHLRLRSHLLAALALALAAVFLVVALSLLNLWAACLLVLVLASMVLELFGAMGFLGVGLSAVPAVVLVIAVGIGVHFTAHITVGFLTSIGSRNRRVALSLDSMFAPVVHGAVSTLLGVLMLAFSEFDFIVRHFFYVLSALIVIGLLNGLLFLPIILSLVGPPGEVVPKGDSNRISTPSPQPSPEPRMRPRHSRPSGAGQGSARGGCTLGAGVRRSEQPHPWADSLSTISEE</sequence>
<feature type="transmembrane region" description="Helical" evidence="9">
    <location>
        <begin position="977"/>
        <end position="998"/>
    </location>
</feature>
<dbReference type="Proteomes" id="UP000001555">
    <property type="component" value="Unassembled WGS sequence"/>
</dbReference>
<evidence type="ECO:0000259" key="10">
    <source>
        <dbReference type="PROSITE" id="PS50156"/>
    </source>
</evidence>
<dbReference type="EMBL" id="ABJB010173567">
    <property type="status" value="NOT_ANNOTATED_CDS"/>
    <property type="molecule type" value="Genomic_DNA"/>
</dbReference>
<dbReference type="GO" id="GO:0097108">
    <property type="term" value="F:hedgehog family protein binding"/>
    <property type="evidence" value="ECO:0000318"/>
    <property type="project" value="GO_Central"/>
</dbReference>
<keyword evidence="5 9" id="KW-0472">Membrane</keyword>
<dbReference type="InterPro" id="IPR000731">
    <property type="entry name" value="SSD"/>
</dbReference>
<evidence type="ECO:0000256" key="8">
    <source>
        <dbReference type="SAM" id="MobiDB-lite"/>
    </source>
</evidence>
<dbReference type="NCBIfam" id="TIGR00918">
    <property type="entry name" value="2A060602"/>
    <property type="match status" value="1"/>
</dbReference>
<evidence type="ECO:0000256" key="3">
    <source>
        <dbReference type="ARBA" id="ARBA00022692"/>
    </source>
</evidence>
<comment type="subcellular location">
    <subcellularLocation>
        <location evidence="1">Membrane</location>
        <topology evidence="1">Multi-pass membrane protein</topology>
    </subcellularLocation>
</comment>
<dbReference type="HOGENOM" id="CLU_002506_1_0_1"/>
<dbReference type="VEuPathDB" id="VectorBase:ISCI001054"/>
<feature type="non-terminal residue" evidence="11">
    <location>
        <position position="1"/>
    </location>
</feature>
<keyword evidence="4 9" id="KW-1133">Transmembrane helix</keyword>
<evidence type="ECO:0000256" key="4">
    <source>
        <dbReference type="ARBA" id="ARBA00022989"/>
    </source>
</evidence>
<feature type="transmembrane region" description="Helical" evidence="9">
    <location>
        <begin position="1076"/>
        <end position="1100"/>
    </location>
</feature>
<dbReference type="GO" id="GO:0005886">
    <property type="term" value="C:plasma membrane"/>
    <property type="evidence" value="ECO:0000318"/>
    <property type="project" value="GO_Central"/>
</dbReference>
<feature type="non-terminal residue" evidence="11">
    <location>
        <position position="1172"/>
    </location>
</feature>
<feature type="domain" description="SSD" evidence="10">
    <location>
        <begin position="373"/>
        <end position="533"/>
    </location>
</feature>
<dbReference type="GO" id="GO:0045879">
    <property type="term" value="P:negative regulation of smoothened signaling pathway"/>
    <property type="evidence" value="ECO:0000318"/>
    <property type="project" value="GO_Central"/>
</dbReference>
<keyword evidence="3 9" id="KW-0812">Transmembrane</keyword>
<organism>
    <name type="scientific">Ixodes scapularis</name>
    <name type="common">Black-legged tick</name>
    <name type="synonym">Deer tick</name>
    <dbReference type="NCBI Taxonomy" id="6945"/>
    <lineage>
        <taxon>Eukaryota</taxon>
        <taxon>Metazoa</taxon>
        <taxon>Ecdysozoa</taxon>
        <taxon>Arthropoda</taxon>
        <taxon>Chelicerata</taxon>
        <taxon>Arachnida</taxon>
        <taxon>Acari</taxon>
        <taxon>Parasitiformes</taxon>
        <taxon>Ixodida</taxon>
        <taxon>Ixodoidea</taxon>
        <taxon>Ixodidae</taxon>
        <taxon>Ixodinae</taxon>
        <taxon>Ixodes</taxon>
    </lineage>
</organism>
<dbReference type="OrthoDB" id="6435441at2759"/>
<feature type="domain" description="SSD" evidence="10">
    <location>
        <begin position="945"/>
        <end position="1099"/>
    </location>
</feature>
<proteinExistence type="inferred from homology"/>
<evidence type="ECO:0000256" key="9">
    <source>
        <dbReference type="SAM" id="Phobius"/>
    </source>
</evidence>
<dbReference type="EMBL" id="ABJB010911500">
    <property type="status" value="NOT_ANNOTATED_CDS"/>
    <property type="molecule type" value="Genomic_DNA"/>
</dbReference>
<dbReference type="EMBL" id="ABJB010979276">
    <property type="status" value="NOT_ANNOTATED_CDS"/>
    <property type="molecule type" value="Genomic_DNA"/>
</dbReference>
<feature type="transmembrane region" description="Helical" evidence="9">
    <location>
        <begin position="950"/>
        <end position="971"/>
    </location>
</feature>
<dbReference type="EMBL" id="ABJB010548979">
    <property type="status" value="NOT_ANNOTATED_CDS"/>
    <property type="molecule type" value="Genomic_DNA"/>
</dbReference>
<dbReference type="VEuPathDB" id="VectorBase:ISCP_014511"/>
<gene>
    <name evidence="11" type="ORF">IscW_ISCW001054</name>
</gene>
<evidence type="ECO:0000256" key="7">
    <source>
        <dbReference type="ARBA" id="ARBA00023180"/>
    </source>
</evidence>
<evidence type="ECO:0000313" key="13">
    <source>
        <dbReference type="Proteomes" id="UP000001555"/>
    </source>
</evidence>
<keyword evidence="13" id="KW-1185">Reference proteome</keyword>
<dbReference type="PROSITE" id="PS50156">
    <property type="entry name" value="SSD"/>
    <property type="match status" value="2"/>
</dbReference>
<dbReference type="EnsemblMetazoa" id="ISCW001054-RA">
    <property type="protein sequence ID" value="ISCW001054-PA"/>
    <property type="gene ID" value="ISCW001054"/>
</dbReference>
<feature type="region of interest" description="Disordered" evidence="8">
    <location>
        <begin position="1108"/>
        <end position="1172"/>
    </location>
</feature>
<evidence type="ECO:0000256" key="1">
    <source>
        <dbReference type="ARBA" id="ARBA00004141"/>
    </source>
</evidence>